<comment type="similarity">
    <text evidence="1">Belongs to the transferase hexapeptide repeat family.</text>
</comment>
<dbReference type="PANTHER" id="PTHR23416:SF23">
    <property type="entry name" value="ACETYLTRANSFERASE C18B11.09C-RELATED"/>
    <property type="match status" value="1"/>
</dbReference>
<dbReference type="Gene3D" id="2.160.10.10">
    <property type="entry name" value="Hexapeptide repeat proteins"/>
    <property type="match status" value="1"/>
</dbReference>
<keyword evidence="4" id="KW-1185">Reference proteome</keyword>
<dbReference type="AlphaFoldDB" id="A0A1G9V6P1"/>
<sequence>MIHKIIQKLIDWWEVSESKSLKKELIFCGKSVVLDKRVKIAFPDKCVIEEFVYIGPDAVIHALGGVKIKRGAVIGPRLKVHSVNHTFRNATSIPYDETFDRREVVIGENVWLGSDVILLPGARIGEGCIIGAGSVVSGEVPPMSIAVGNPVKVIKQRDTEHYAKLKAEDRIYMKLKLSKEIKQVFD</sequence>
<gene>
    <name evidence="3" type="ORF">SAMN04488090_3986</name>
</gene>
<accession>A0A1G9V6P1</accession>
<organism evidence="3 4">
    <name type="scientific">Siphonobacter aquaeclarae</name>
    <dbReference type="NCBI Taxonomy" id="563176"/>
    <lineage>
        <taxon>Bacteria</taxon>
        <taxon>Pseudomonadati</taxon>
        <taxon>Bacteroidota</taxon>
        <taxon>Cytophagia</taxon>
        <taxon>Cytophagales</taxon>
        <taxon>Cytophagaceae</taxon>
        <taxon>Siphonobacter</taxon>
    </lineage>
</organism>
<dbReference type="RefSeq" id="WP_093207128.1">
    <property type="nucleotide sequence ID" value="NZ_FNGS01000008.1"/>
</dbReference>
<dbReference type="EMBL" id="FNGS01000008">
    <property type="protein sequence ID" value="SDM67824.1"/>
    <property type="molecule type" value="Genomic_DNA"/>
</dbReference>
<protein>
    <submittedName>
        <fullName evidence="3">Hexapeptide repeat of succinyl-transferase</fullName>
    </submittedName>
</protein>
<evidence type="ECO:0000313" key="4">
    <source>
        <dbReference type="Proteomes" id="UP000198901"/>
    </source>
</evidence>
<reference evidence="3 4" key="1">
    <citation type="submission" date="2016-10" db="EMBL/GenBank/DDBJ databases">
        <authorList>
            <person name="de Groot N.N."/>
        </authorList>
    </citation>
    <scope>NUCLEOTIDE SEQUENCE [LARGE SCALE GENOMIC DNA]</scope>
    <source>
        <strain evidence="3 4">DSM 21668</strain>
    </source>
</reference>
<dbReference type="STRING" id="563176.SAMN04488090_3986"/>
<dbReference type="Pfam" id="PF00132">
    <property type="entry name" value="Hexapep"/>
    <property type="match status" value="1"/>
</dbReference>
<evidence type="ECO:0000256" key="1">
    <source>
        <dbReference type="ARBA" id="ARBA00007274"/>
    </source>
</evidence>
<proteinExistence type="inferred from homology"/>
<dbReference type="GO" id="GO:0005829">
    <property type="term" value="C:cytosol"/>
    <property type="evidence" value="ECO:0007669"/>
    <property type="project" value="TreeGrafter"/>
</dbReference>
<dbReference type="CDD" id="cd04647">
    <property type="entry name" value="LbH_MAT_like"/>
    <property type="match status" value="1"/>
</dbReference>
<dbReference type="OrthoDB" id="755870at2"/>
<dbReference type="SUPFAM" id="SSF51161">
    <property type="entry name" value="Trimeric LpxA-like enzymes"/>
    <property type="match status" value="1"/>
</dbReference>
<dbReference type="InterPro" id="IPR001451">
    <property type="entry name" value="Hexapep"/>
</dbReference>
<name>A0A1G9V6P1_9BACT</name>
<dbReference type="PANTHER" id="PTHR23416">
    <property type="entry name" value="SIALIC ACID SYNTHASE-RELATED"/>
    <property type="match status" value="1"/>
</dbReference>
<evidence type="ECO:0000256" key="2">
    <source>
        <dbReference type="ARBA" id="ARBA00022679"/>
    </source>
</evidence>
<dbReference type="Proteomes" id="UP000198901">
    <property type="component" value="Unassembled WGS sequence"/>
</dbReference>
<keyword evidence="2 3" id="KW-0808">Transferase</keyword>
<dbReference type="InterPro" id="IPR051159">
    <property type="entry name" value="Hexapeptide_acetyltransf"/>
</dbReference>
<dbReference type="GO" id="GO:0008374">
    <property type="term" value="F:O-acyltransferase activity"/>
    <property type="evidence" value="ECO:0007669"/>
    <property type="project" value="TreeGrafter"/>
</dbReference>
<evidence type="ECO:0000313" key="3">
    <source>
        <dbReference type="EMBL" id="SDM67824.1"/>
    </source>
</evidence>
<dbReference type="InterPro" id="IPR011004">
    <property type="entry name" value="Trimer_LpxA-like_sf"/>
</dbReference>